<proteinExistence type="predicted"/>
<dbReference type="OrthoDB" id="10457112at2759"/>
<dbReference type="RefSeq" id="XP_016446746.1">
    <property type="nucleotide sequence ID" value="XM_016591260.1"/>
</dbReference>
<reference evidence="1" key="1">
    <citation type="submission" date="2025-08" db="UniProtKB">
        <authorList>
            <consortium name="RefSeq"/>
        </authorList>
    </citation>
    <scope>IDENTIFICATION</scope>
</reference>
<sequence length="112" mass="13506">MLLLEYRQILAMIFILHGLHKNCEFKMNQFGSRYICYCRTPVSGPSYFGDFKVYLLDTRRPQSHLLLLPYDCVSTFQTKWYLEITSTFSLELMTEFHRFWKHCDCCTLWVLL</sequence>
<name>A0A1S3Y3N3_TOBAC</name>
<dbReference type="AlphaFoldDB" id="A0A1S3Y3N3"/>
<dbReference type="KEGG" id="nta:107771819"/>
<dbReference type="PaxDb" id="4097-A0A1S3Y3N3"/>
<accession>A0A1S3Y3N3</accession>
<gene>
    <name evidence="1" type="primary">LOC107771819</name>
</gene>
<protein>
    <submittedName>
        <fullName evidence="1">Uncharacterized protein</fullName>
    </submittedName>
</protein>
<evidence type="ECO:0000313" key="1">
    <source>
        <dbReference type="RefSeq" id="XP_016446746.1"/>
    </source>
</evidence>
<organism evidence="1">
    <name type="scientific">Nicotiana tabacum</name>
    <name type="common">Common tobacco</name>
    <dbReference type="NCBI Taxonomy" id="4097"/>
    <lineage>
        <taxon>Eukaryota</taxon>
        <taxon>Viridiplantae</taxon>
        <taxon>Streptophyta</taxon>
        <taxon>Embryophyta</taxon>
        <taxon>Tracheophyta</taxon>
        <taxon>Spermatophyta</taxon>
        <taxon>Magnoliopsida</taxon>
        <taxon>eudicotyledons</taxon>
        <taxon>Gunneridae</taxon>
        <taxon>Pentapetalae</taxon>
        <taxon>asterids</taxon>
        <taxon>lamiids</taxon>
        <taxon>Solanales</taxon>
        <taxon>Solanaceae</taxon>
        <taxon>Nicotianoideae</taxon>
        <taxon>Nicotianeae</taxon>
        <taxon>Nicotiana</taxon>
    </lineage>
</organism>